<reference evidence="2 3" key="1">
    <citation type="submission" date="2023-10" db="EMBL/GenBank/DDBJ databases">
        <title>Chromosome-scale genome assembly provides insights into flower coloration mechanisms of Canna indica.</title>
        <authorList>
            <person name="Li C."/>
        </authorList>
    </citation>
    <scope>NUCLEOTIDE SEQUENCE [LARGE SCALE GENOMIC DNA]</scope>
    <source>
        <tissue evidence="2">Flower</tissue>
    </source>
</reference>
<dbReference type="PANTHER" id="PTHR37223:SF1">
    <property type="entry name" value="OS08G0528601 PROTEIN"/>
    <property type="match status" value="1"/>
</dbReference>
<accession>A0AAQ3L6Y6</accession>
<evidence type="ECO:0000313" key="3">
    <source>
        <dbReference type="Proteomes" id="UP001327560"/>
    </source>
</evidence>
<feature type="transmembrane region" description="Helical" evidence="1">
    <location>
        <begin position="20"/>
        <end position="48"/>
    </location>
</feature>
<name>A0AAQ3L6Y6_9LILI</name>
<dbReference type="PANTHER" id="PTHR37223">
    <property type="entry name" value="OS08G0528601 PROTEIN"/>
    <property type="match status" value="1"/>
</dbReference>
<keyword evidence="3" id="KW-1185">Reference proteome</keyword>
<protein>
    <recommendedName>
        <fullName evidence="4">GRIP/coiled-coil protein</fullName>
    </recommendedName>
</protein>
<keyword evidence="1" id="KW-0812">Transmembrane</keyword>
<dbReference type="Proteomes" id="UP001327560">
    <property type="component" value="Chromosome 9"/>
</dbReference>
<evidence type="ECO:0000313" key="2">
    <source>
        <dbReference type="EMBL" id="WOL19883.1"/>
    </source>
</evidence>
<keyword evidence="1" id="KW-0472">Membrane</keyword>
<dbReference type="GO" id="GO:0006979">
    <property type="term" value="P:response to oxidative stress"/>
    <property type="evidence" value="ECO:0007669"/>
    <property type="project" value="TreeGrafter"/>
</dbReference>
<dbReference type="AlphaFoldDB" id="A0AAQ3L6Y6"/>
<evidence type="ECO:0008006" key="4">
    <source>
        <dbReference type="Google" id="ProtNLM"/>
    </source>
</evidence>
<keyword evidence="1" id="KW-1133">Transmembrane helix</keyword>
<organism evidence="2 3">
    <name type="scientific">Canna indica</name>
    <name type="common">Indian-shot</name>
    <dbReference type="NCBI Taxonomy" id="4628"/>
    <lineage>
        <taxon>Eukaryota</taxon>
        <taxon>Viridiplantae</taxon>
        <taxon>Streptophyta</taxon>
        <taxon>Embryophyta</taxon>
        <taxon>Tracheophyta</taxon>
        <taxon>Spermatophyta</taxon>
        <taxon>Magnoliopsida</taxon>
        <taxon>Liliopsida</taxon>
        <taxon>Zingiberales</taxon>
        <taxon>Cannaceae</taxon>
        <taxon>Canna</taxon>
    </lineage>
</organism>
<dbReference type="EMBL" id="CP136898">
    <property type="protein sequence ID" value="WOL19883.1"/>
    <property type="molecule type" value="Genomic_DNA"/>
</dbReference>
<gene>
    <name evidence="2" type="ORF">Cni_G28685</name>
</gene>
<evidence type="ECO:0000256" key="1">
    <source>
        <dbReference type="SAM" id="Phobius"/>
    </source>
</evidence>
<proteinExistence type="predicted"/>
<sequence>MAMKRQSEAAVRRESFLTRLVTSVFSFVQLAEFEILFFLFVFITFLIFKDLTSRPEYNQIFVKKPGGDDFWPF</sequence>